<accession>A0A8T3A9T4</accession>
<dbReference type="Proteomes" id="UP000829196">
    <property type="component" value="Unassembled WGS sequence"/>
</dbReference>
<evidence type="ECO:0000313" key="2">
    <source>
        <dbReference type="Proteomes" id="UP000829196"/>
    </source>
</evidence>
<name>A0A8T3A9T4_DENNO</name>
<organism evidence="1 2">
    <name type="scientific">Dendrobium nobile</name>
    <name type="common">Orchid</name>
    <dbReference type="NCBI Taxonomy" id="94219"/>
    <lineage>
        <taxon>Eukaryota</taxon>
        <taxon>Viridiplantae</taxon>
        <taxon>Streptophyta</taxon>
        <taxon>Embryophyta</taxon>
        <taxon>Tracheophyta</taxon>
        <taxon>Spermatophyta</taxon>
        <taxon>Magnoliopsida</taxon>
        <taxon>Liliopsida</taxon>
        <taxon>Asparagales</taxon>
        <taxon>Orchidaceae</taxon>
        <taxon>Epidendroideae</taxon>
        <taxon>Malaxideae</taxon>
        <taxon>Dendrobiinae</taxon>
        <taxon>Dendrobium</taxon>
    </lineage>
</organism>
<reference evidence="1" key="1">
    <citation type="journal article" date="2022" name="Front. Genet.">
        <title>Chromosome-Scale Assembly of the Dendrobium nobile Genome Provides Insights Into the Molecular Mechanism of the Biosynthesis of the Medicinal Active Ingredient of Dendrobium.</title>
        <authorList>
            <person name="Xu Q."/>
            <person name="Niu S.-C."/>
            <person name="Li K.-L."/>
            <person name="Zheng P.-J."/>
            <person name="Zhang X.-J."/>
            <person name="Jia Y."/>
            <person name="Liu Y."/>
            <person name="Niu Y.-X."/>
            <person name="Yu L.-H."/>
            <person name="Chen D.-F."/>
            <person name="Zhang G.-Q."/>
        </authorList>
    </citation>
    <scope>NUCLEOTIDE SEQUENCE</scope>
    <source>
        <tissue evidence="1">Leaf</tissue>
    </source>
</reference>
<sequence>MIGEIRVQSTSKRRCRLKLSLSTLDDRLSNQALLPSQLKFGCLYRWKHGFVNIFLVRGIWGGASYIKKNQFHYMNKMEYNNNYNNRVWNGAQPVASLRTRTEDYYKPSWHSL</sequence>
<dbReference type="EMBL" id="JAGYWB010000018">
    <property type="protein sequence ID" value="KAI0493336.1"/>
    <property type="molecule type" value="Genomic_DNA"/>
</dbReference>
<gene>
    <name evidence="1" type="ORF">KFK09_027613</name>
</gene>
<evidence type="ECO:0000313" key="1">
    <source>
        <dbReference type="EMBL" id="KAI0493336.1"/>
    </source>
</evidence>
<comment type="caution">
    <text evidence="1">The sequence shown here is derived from an EMBL/GenBank/DDBJ whole genome shotgun (WGS) entry which is preliminary data.</text>
</comment>
<protein>
    <submittedName>
        <fullName evidence="1">Uncharacterized protein</fullName>
    </submittedName>
</protein>
<dbReference type="AlphaFoldDB" id="A0A8T3A9T4"/>
<keyword evidence="2" id="KW-1185">Reference proteome</keyword>
<proteinExistence type="predicted"/>